<keyword evidence="3" id="KW-1185">Reference proteome</keyword>
<proteinExistence type="predicted"/>
<accession>A0A5N6TNF1</accession>
<reference evidence="2 3" key="1">
    <citation type="submission" date="2019-04" db="EMBL/GenBank/DDBJ databases">
        <title>Friends and foes A comparative genomics study of 23 Aspergillus species from section Flavi.</title>
        <authorList>
            <consortium name="DOE Joint Genome Institute"/>
            <person name="Kjaerbolling I."/>
            <person name="Vesth T."/>
            <person name="Frisvad J.C."/>
            <person name="Nybo J.L."/>
            <person name="Theobald S."/>
            <person name="Kildgaard S."/>
            <person name="Isbrandt T."/>
            <person name="Kuo A."/>
            <person name="Sato A."/>
            <person name="Lyhne E.K."/>
            <person name="Kogle M.E."/>
            <person name="Wiebenga A."/>
            <person name="Kun R.S."/>
            <person name="Lubbers R.J."/>
            <person name="Makela M.R."/>
            <person name="Barry K."/>
            <person name="Chovatia M."/>
            <person name="Clum A."/>
            <person name="Daum C."/>
            <person name="Haridas S."/>
            <person name="He G."/>
            <person name="LaButti K."/>
            <person name="Lipzen A."/>
            <person name="Mondo S."/>
            <person name="Riley R."/>
            <person name="Salamov A."/>
            <person name="Simmons B.A."/>
            <person name="Magnuson J.K."/>
            <person name="Henrissat B."/>
            <person name="Mortensen U.H."/>
            <person name="Larsen T.O."/>
            <person name="Devries R.P."/>
            <person name="Grigoriev I.V."/>
            <person name="Machida M."/>
            <person name="Baker S.E."/>
            <person name="Andersen M.R."/>
        </authorList>
    </citation>
    <scope>NUCLEOTIDE SEQUENCE [LARGE SCALE GENOMIC DNA]</scope>
    <source>
        <strain evidence="2 3">IBT 18842</strain>
    </source>
</reference>
<organism evidence="2 3">
    <name type="scientific">Aspergillus avenaceus</name>
    <dbReference type="NCBI Taxonomy" id="36643"/>
    <lineage>
        <taxon>Eukaryota</taxon>
        <taxon>Fungi</taxon>
        <taxon>Dikarya</taxon>
        <taxon>Ascomycota</taxon>
        <taxon>Pezizomycotina</taxon>
        <taxon>Eurotiomycetes</taxon>
        <taxon>Eurotiomycetidae</taxon>
        <taxon>Eurotiales</taxon>
        <taxon>Aspergillaceae</taxon>
        <taxon>Aspergillus</taxon>
        <taxon>Aspergillus subgen. Circumdati</taxon>
    </lineage>
</organism>
<dbReference type="Proteomes" id="UP000325780">
    <property type="component" value="Unassembled WGS sequence"/>
</dbReference>
<dbReference type="EMBL" id="ML742186">
    <property type="protein sequence ID" value="KAE8147886.1"/>
    <property type="molecule type" value="Genomic_DNA"/>
</dbReference>
<sequence>KKNGEVGAGQASVSPEQSRSSLSACRWIHEPRVRRAERMRVTPMTEFHEDKLQKS</sequence>
<evidence type="ECO:0000313" key="3">
    <source>
        <dbReference type="Proteomes" id="UP000325780"/>
    </source>
</evidence>
<name>A0A5N6TNF1_ASPAV</name>
<feature type="region of interest" description="Disordered" evidence="1">
    <location>
        <begin position="1"/>
        <end position="23"/>
    </location>
</feature>
<feature type="compositionally biased region" description="Polar residues" evidence="1">
    <location>
        <begin position="11"/>
        <end position="23"/>
    </location>
</feature>
<protein>
    <submittedName>
        <fullName evidence="2">Uncharacterized protein</fullName>
    </submittedName>
</protein>
<evidence type="ECO:0000256" key="1">
    <source>
        <dbReference type="SAM" id="MobiDB-lite"/>
    </source>
</evidence>
<gene>
    <name evidence="2" type="ORF">BDV25DRAFT_159400</name>
</gene>
<dbReference type="AlphaFoldDB" id="A0A5N6TNF1"/>
<evidence type="ECO:0000313" key="2">
    <source>
        <dbReference type="EMBL" id="KAE8147886.1"/>
    </source>
</evidence>
<feature type="non-terminal residue" evidence="2">
    <location>
        <position position="1"/>
    </location>
</feature>